<evidence type="ECO:0000313" key="9">
    <source>
        <dbReference type="Proteomes" id="UP000000311"/>
    </source>
</evidence>
<dbReference type="GO" id="GO:0005886">
    <property type="term" value="C:plasma membrane"/>
    <property type="evidence" value="ECO:0007669"/>
    <property type="project" value="TreeGrafter"/>
</dbReference>
<feature type="domain" description="Ig-like" evidence="6">
    <location>
        <begin position="172"/>
        <end position="254"/>
    </location>
</feature>
<dbReference type="GO" id="GO:0007156">
    <property type="term" value="P:homophilic cell adhesion via plasma membrane adhesion molecules"/>
    <property type="evidence" value="ECO:0007669"/>
    <property type="project" value="TreeGrafter"/>
</dbReference>
<dbReference type="InterPro" id="IPR003598">
    <property type="entry name" value="Ig_sub2"/>
</dbReference>
<dbReference type="EMBL" id="GL438528">
    <property type="protein sequence ID" value="EFN68854.1"/>
    <property type="molecule type" value="Genomic_DNA"/>
</dbReference>
<dbReference type="STRING" id="104421.E2ACI8"/>
<dbReference type="PANTHER" id="PTHR45080">
    <property type="entry name" value="CONTACTIN 5"/>
    <property type="match status" value="1"/>
</dbReference>
<proteinExistence type="predicted"/>
<organism evidence="9">
    <name type="scientific">Camponotus floridanus</name>
    <name type="common">Florida carpenter ant</name>
    <dbReference type="NCBI Taxonomy" id="104421"/>
    <lineage>
        <taxon>Eukaryota</taxon>
        <taxon>Metazoa</taxon>
        <taxon>Ecdysozoa</taxon>
        <taxon>Arthropoda</taxon>
        <taxon>Hexapoda</taxon>
        <taxon>Insecta</taxon>
        <taxon>Pterygota</taxon>
        <taxon>Neoptera</taxon>
        <taxon>Endopterygota</taxon>
        <taxon>Hymenoptera</taxon>
        <taxon>Apocrita</taxon>
        <taxon>Aculeata</taxon>
        <taxon>Formicoidea</taxon>
        <taxon>Formicidae</taxon>
        <taxon>Formicinae</taxon>
        <taxon>Camponotus</taxon>
    </lineage>
</organism>
<dbReference type="InterPro" id="IPR050958">
    <property type="entry name" value="Cell_Adh-Cytoskel_Orgn"/>
</dbReference>
<dbReference type="FunFam" id="2.60.40.10:FF:000032">
    <property type="entry name" value="palladin isoform X1"/>
    <property type="match status" value="1"/>
</dbReference>
<evidence type="ECO:0000256" key="2">
    <source>
        <dbReference type="ARBA" id="ARBA00023157"/>
    </source>
</evidence>
<dbReference type="OMA" id="RVFLKNW"/>
<dbReference type="CDD" id="cd00063">
    <property type="entry name" value="FN3"/>
    <property type="match status" value="1"/>
</dbReference>
<dbReference type="Pfam" id="PF13927">
    <property type="entry name" value="Ig_3"/>
    <property type="match status" value="1"/>
</dbReference>
<dbReference type="GO" id="GO:0008046">
    <property type="term" value="F:axon guidance receptor activity"/>
    <property type="evidence" value="ECO:0007669"/>
    <property type="project" value="TreeGrafter"/>
</dbReference>
<keyword evidence="9" id="KW-1185">Reference proteome</keyword>
<feature type="region of interest" description="Disordered" evidence="4">
    <location>
        <begin position="22"/>
        <end position="56"/>
    </location>
</feature>
<gene>
    <name evidence="8" type="ORF">EAG_07920</name>
</gene>
<keyword evidence="3" id="KW-0393">Immunoglobulin domain</keyword>
<dbReference type="InterPro" id="IPR036179">
    <property type="entry name" value="Ig-like_dom_sf"/>
</dbReference>
<dbReference type="InterPro" id="IPR003961">
    <property type="entry name" value="FN3_dom"/>
</dbReference>
<dbReference type="InterPro" id="IPR036116">
    <property type="entry name" value="FN3_sf"/>
</dbReference>
<dbReference type="GO" id="GO:0030424">
    <property type="term" value="C:axon"/>
    <property type="evidence" value="ECO:0007669"/>
    <property type="project" value="TreeGrafter"/>
</dbReference>
<evidence type="ECO:0000256" key="3">
    <source>
        <dbReference type="ARBA" id="ARBA00023319"/>
    </source>
</evidence>
<dbReference type="InterPro" id="IPR003599">
    <property type="entry name" value="Ig_sub"/>
</dbReference>
<evidence type="ECO:0000259" key="6">
    <source>
        <dbReference type="PROSITE" id="PS50835"/>
    </source>
</evidence>
<dbReference type="InterPro" id="IPR013098">
    <property type="entry name" value="Ig_I-set"/>
</dbReference>
<reference evidence="8 9" key="1">
    <citation type="journal article" date="2010" name="Science">
        <title>Genomic comparison of the ants Camponotus floridanus and Harpegnathos saltator.</title>
        <authorList>
            <person name="Bonasio R."/>
            <person name="Zhang G."/>
            <person name="Ye C."/>
            <person name="Mutti N.S."/>
            <person name="Fang X."/>
            <person name="Qin N."/>
            <person name="Donahue G."/>
            <person name="Yang P."/>
            <person name="Li Q."/>
            <person name="Li C."/>
            <person name="Zhang P."/>
            <person name="Huang Z."/>
            <person name="Berger S.L."/>
            <person name="Reinberg D."/>
            <person name="Wang J."/>
            <person name="Liebig J."/>
        </authorList>
    </citation>
    <scope>NUCLEOTIDE SEQUENCE [LARGE SCALE GENOMIC DNA]</scope>
    <source>
        <strain evidence="9">C129</strain>
    </source>
</reference>
<name>E2ACI8_CAMFO</name>
<dbReference type="GO" id="GO:0043025">
    <property type="term" value="C:neuronal cell body"/>
    <property type="evidence" value="ECO:0007669"/>
    <property type="project" value="TreeGrafter"/>
</dbReference>
<dbReference type="PANTHER" id="PTHR45080:SF33">
    <property type="entry name" value="IG-LIKE DOMAIN-CONTAINING PROTEIN"/>
    <property type="match status" value="1"/>
</dbReference>
<feature type="signal peptide" evidence="5">
    <location>
        <begin position="1"/>
        <end position="19"/>
    </location>
</feature>
<evidence type="ECO:0000256" key="1">
    <source>
        <dbReference type="ARBA" id="ARBA00022737"/>
    </source>
</evidence>
<dbReference type="SUPFAM" id="SSF48726">
    <property type="entry name" value="Immunoglobulin"/>
    <property type="match status" value="3"/>
</dbReference>
<feature type="domain" description="Ig-like" evidence="6">
    <location>
        <begin position="259"/>
        <end position="353"/>
    </location>
</feature>
<keyword evidence="2" id="KW-1015">Disulfide bond</keyword>
<sequence>MLKFSLLFSVLALCKSTKSTEEDVNYEEDTPVEEDDEDQGEDDNNDTAEPQILSQGQSIRVQAGSTVILPCQMIHIENYAFTWSKDDKILYFETLSHIKESNRIVLLPNNSLAIYNATVSDSSDDYKCNILRQPESIHLTHRLRVDPERTHQQSATSPPPQHSHKGIIRVIPPSRLINAKQGDTIQFGCETDTQPPLEIKWFFMSKKVNGDDPNVILKDNYITIKKVNSSHSALFQCLAEDGSKTPAMEAINVIVQYIPEIEVKKNKVHTGESIESEMQCIVSAYPEAIIKWYKDGKEITHKKGSVVMHHSTTKGNKTRHILKILHTSKKDFGEYKCRAQNLIGEDTKSIVLTGVPSQAKVVSAEVLDDNNAIILKWHLESYSPIKEYKLQYRRNGEETWNFVEPEVKEGNGNQFIVEHPIKDLQPGSYEAILMARNVFGWSMPSEPHSFTGDYPSEMAQKGNLLQPKQTPADAMVDLLA</sequence>
<evidence type="ECO:0000256" key="4">
    <source>
        <dbReference type="SAM" id="MobiDB-lite"/>
    </source>
</evidence>
<feature type="chain" id="PRO_5003156813" evidence="5">
    <location>
        <begin position="20"/>
        <end position="480"/>
    </location>
</feature>
<dbReference type="Proteomes" id="UP000000311">
    <property type="component" value="Unassembled WGS sequence"/>
</dbReference>
<evidence type="ECO:0000259" key="7">
    <source>
        <dbReference type="PROSITE" id="PS50853"/>
    </source>
</evidence>
<dbReference type="InterPro" id="IPR013783">
    <property type="entry name" value="Ig-like_fold"/>
</dbReference>
<keyword evidence="5" id="KW-0732">Signal</keyword>
<dbReference type="CDD" id="cd00096">
    <property type="entry name" value="Ig"/>
    <property type="match status" value="1"/>
</dbReference>
<feature type="compositionally biased region" description="Acidic residues" evidence="4">
    <location>
        <begin position="22"/>
        <end position="46"/>
    </location>
</feature>
<dbReference type="InterPro" id="IPR007110">
    <property type="entry name" value="Ig-like_dom"/>
</dbReference>
<protein>
    <submittedName>
        <fullName evidence="8">Neurotrimin</fullName>
    </submittedName>
</protein>
<dbReference type="Gene3D" id="2.60.40.10">
    <property type="entry name" value="Immunoglobulins"/>
    <property type="match status" value="4"/>
</dbReference>
<evidence type="ECO:0000313" key="8">
    <source>
        <dbReference type="EMBL" id="EFN68854.1"/>
    </source>
</evidence>
<accession>E2ACI8</accession>
<dbReference type="AlphaFoldDB" id="E2ACI8"/>
<keyword evidence="1" id="KW-0677">Repeat</keyword>
<dbReference type="SMART" id="SM00409">
    <property type="entry name" value="IG"/>
    <property type="match status" value="3"/>
</dbReference>
<feature type="domain" description="Ig-like" evidence="6">
    <location>
        <begin position="50"/>
        <end position="140"/>
    </location>
</feature>
<dbReference type="PROSITE" id="PS50853">
    <property type="entry name" value="FN3"/>
    <property type="match status" value="1"/>
</dbReference>
<dbReference type="SUPFAM" id="SSF49265">
    <property type="entry name" value="Fibronectin type III"/>
    <property type="match status" value="1"/>
</dbReference>
<dbReference type="GO" id="GO:0050808">
    <property type="term" value="P:synapse organization"/>
    <property type="evidence" value="ECO:0007669"/>
    <property type="project" value="TreeGrafter"/>
</dbReference>
<dbReference type="OrthoDB" id="6159398at2759"/>
<dbReference type="Pfam" id="PF07679">
    <property type="entry name" value="I-set"/>
    <property type="match status" value="2"/>
</dbReference>
<feature type="domain" description="Fibronectin type-III" evidence="7">
    <location>
        <begin position="355"/>
        <end position="456"/>
    </location>
</feature>
<dbReference type="InParanoid" id="E2ACI8"/>
<evidence type="ECO:0000256" key="5">
    <source>
        <dbReference type="SAM" id="SignalP"/>
    </source>
</evidence>
<dbReference type="SMART" id="SM00408">
    <property type="entry name" value="IGc2"/>
    <property type="match status" value="2"/>
</dbReference>
<dbReference type="PROSITE" id="PS50835">
    <property type="entry name" value="IG_LIKE"/>
    <property type="match status" value="3"/>
</dbReference>